<sequence>MRFKFFVYFFLILFLCVKFSNEEGNLLIPEELNETESTIISIRTRTGSTKNVRTKTKSTKNAQDAKDDEFIKEWNEKKNQLLKSNEIFKTLALVGYEKFIKIEQNFDRLNKLNVEQDFDRKKRELIKTFETENLKKFKNCQKLA</sequence>
<keyword evidence="2" id="KW-1185">Reference proteome</keyword>
<evidence type="ECO:0000256" key="1">
    <source>
        <dbReference type="SAM" id="SignalP"/>
    </source>
</evidence>
<keyword evidence="1" id="KW-0732">Signal</keyword>
<dbReference type="Proteomes" id="UP000095281">
    <property type="component" value="Unplaced"/>
</dbReference>
<reference evidence="3" key="1">
    <citation type="submission" date="2016-11" db="UniProtKB">
        <authorList>
            <consortium name="WormBaseParasite"/>
        </authorList>
    </citation>
    <scope>IDENTIFICATION</scope>
</reference>
<dbReference type="AlphaFoldDB" id="A0A1I8BCR7"/>
<organism evidence="2 3">
    <name type="scientific">Meloidogyne hapla</name>
    <name type="common">Root-knot nematode worm</name>
    <dbReference type="NCBI Taxonomy" id="6305"/>
    <lineage>
        <taxon>Eukaryota</taxon>
        <taxon>Metazoa</taxon>
        <taxon>Ecdysozoa</taxon>
        <taxon>Nematoda</taxon>
        <taxon>Chromadorea</taxon>
        <taxon>Rhabditida</taxon>
        <taxon>Tylenchina</taxon>
        <taxon>Tylenchomorpha</taxon>
        <taxon>Tylenchoidea</taxon>
        <taxon>Meloidogynidae</taxon>
        <taxon>Meloidogyninae</taxon>
        <taxon>Meloidogyne</taxon>
    </lineage>
</organism>
<protein>
    <submittedName>
        <fullName evidence="3">DUF148 domain-containing protein</fullName>
    </submittedName>
</protein>
<evidence type="ECO:0000313" key="2">
    <source>
        <dbReference type="Proteomes" id="UP000095281"/>
    </source>
</evidence>
<feature type="signal peptide" evidence="1">
    <location>
        <begin position="1"/>
        <end position="22"/>
    </location>
</feature>
<name>A0A1I8BCR7_MELHA</name>
<dbReference type="WBParaSite" id="MhA1_Contig194.frz3.gene60">
    <property type="protein sequence ID" value="MhA1_Contig194.frz3.gene60"/>
    <property type="gene ID" value="MhA1_Contig194.frz3.gene60"/>
</dbReference>
<evidence type="ECO:0000313" key="3">
    <source>
        <dbReference type="WBParaSite" id="MhA1_Contig194.frz3.gene60"/>
    </source>
</evidence>
<accession>A0A1I8BCR7</accession>
<feature type="chain" id="PRO_5009315673" evidence="1">
    <location>
        <begin position="23"/>
        <end position="144"/>
    </location>
</feature>
<proteinExistence type="predicted"/>